<keyword evidence="1 2" id="KW-0597">Phosphoprotein</keyword>
<evidence type="ECO:0000256" key="2">
    <source>
        <dbReference type="PROSITE-ProRule" id="PRU00169"/>
    </source>
</evidence>
<dbReference type="Proteomes" id="UP000248688">
    <property type="component" value="Chromosome"/>
</dbReference>
<dbReference type="SUPFAM" id="SSF52172">
    <property type="entry name" value="CheY-like"/>
    <property type="match status" value="1"/>
</dbReference>
<proteinExistence type="predicted"/>
<dbReference type="InterPro" id="IPR001789">
    <property type="entry name" value="Sig_transdc_resp-reg_receiver"/>
</dbReference>
<gene>
    <name evidence="4" type="ORF">DN752_04760</name>
</gene>
<sequence>MSDPEILLLDDDRVINLVHKKVIKKIFPSIKIKTYTSPLECLAVFEESTAVKRLLFLDIHMPQVSGWQFLERLGKGGLDEHLVVYIVSSSVDYRDVERVQKYVKVVDYLEKPLSTDRLLQIKREFCF</sequence>
<organism evidence="4 5">
    <name type="scientific">Echinicola strongylocentroti</name>
    <dbReference type="NCBI Taxonomy" id="1795355"/>
    <lineage>
        <taxon>Bacteria</taxon>
        <taxon>Pseudomonadati</taxon>
        <taxon>Bacteroidota</taxon>
        <taxon>Cytophagia</taxon>
        <taxon>Cytophagales</taxon>
        <taxon>Cyclobacteriaceae</taxon>
        <taxon>Echinicola</taxon>
    </lineage>
</organism>
<reference evidence="4 5" key="1">
    <citation type="submission" date="2018-06" db="EMBL/GenBank/DDBJ databases">
        <title>Echinicola strongylocentroti sp. nov., isolated from a sea urchin Strongylocentrotus intermedius.</title>
        <authorList>
            <person name="Bae S.S."/>
        </authorList>
    </citation>
    <scope>NUCLEOTIDE SEQUENCE [LARGE SCALE GENOMIC DNA]</scope>
    <source>
        <strain evidence="4 5">MEBiC08714</strain>
    </source>
</reference>
<dbReference type="KEGG" id="est:DN752_04760"/>
<dbReference type="Pfam" id="PF00072">
    <property type="entry name" value="Response_reg"/>
    <property type="match status" value="1"/>
</dbReference>
<name>A0A2Z4IFE5_9BACT</name>
<dbReference type="Gene3D" id="3.40.50.2300">
    <property type="match status" value="1"/>
</dbReference>
<dbReference type="CDD" id="cd00156">
    <property type="entry name" value="REC"/>
    <property type="match status" value="1"/>
</dbReference>
<dbReference type="OrthoDB" id="1524091at2"/>
<keyword evidence="5" id="KW-1185">Reference proteome</keyword>
<dbReference type="SMART" id="SM00448">
    <property type="entry name" value="REC"/>
    <property type="match status" value="1"/>
</dbReference>
<dbReference type="RefSeq" id="WP_112782899.1">
    <property type="nucleotide sequence ID" value="NZ_CP030041.1"/>
</dbReference>
<dbReference type="InterPro" id="IPR050595">
    <property type="entry name" value="Bact_response_regulator"/>
</dbReference>
<evidence type="ECO:0000313" key="5">
    <source>
        <dbReference type="Proteomes" id="UP000248688"/>
    </source>
</evidence>
<dbReference type="InterPro" id="IPR011006">
    <property type="entry name" value="CheY-like_superfamily"/>
</dbReference>
<evidence type="ECO:0000313" key="4">
    <source>
        <dbReference type="EMBL" id="AWW29499.1"/>
    </source>
</evidence>
<feature type="domain" description="Response regulatory" evidence="3">
    <location>
        <begin position="5"/>
        <end position="126"/>
    </location>
</feature>
<dbReference type="AlphaFoldDB" id="A0A2Z4IFE5"/>
<accession>A0A2Z4IFE5</accession>
<protein>
    <submittedName>
        <fullName evidence="4">Response regulator</fullName>
    </submittedName>
</protein>
<dbReference type="PANTHER" id="PTHR44591">
    <property type="entry name" value="STRESS RESPONSE REGULATOR PROTEIN 1"/>
    <property type="match status" value="1"/>
</dbReference>
<feature type="modified residue" description="4-aspartylphosphate" evidence="2">
    <location>
        <position position="58"/>
    </location>
</feature>
<dbReference type="EMBL" id="CP030041">
    <property type="protein sequence ID" value="AWW29499.1"/>
    <property type="molecule type" value="Genomic_DNA"/>
</dbReference>
<evidence type="ECO:0000256" key="1">
    <source>
        <dbReference type="ARBA" id="ARBA00022553"/>
    </source>
</evidence>
<dbReference type="PROSITE" id="PS50110">
    <property type="entry name" value="RESPONSE_REGULATORY"/>
    <property type="match status" value="1"/>
</dbReference>
<dbReference type="GO" id="GO:0000160">
    <property type="term" value="P:phosphorelay signal transduction system"/>
    <property type="evidence" value="ECO:0007669"/>
    <property type="project" value="InterPro"/>
</dbReference>
<dbReference type="PANTHER" id="PTHR44591:SF3">
    <property type="entry name" value="RESPONSE REGULATORY DOMAIN-CONTAINING PROTEIN"/>
    <property type="match status" value="1"/>
</dbReference>
<evidence type="ECO:0000259" key="3">
    <source>
        <dbReference type="PROSITE" id="PS50110"/>
    </source>
</evidence>